<evidence type="ECO:0000256" key="7">
    <source>
        <dbReference type="ARBA" id="ARBA00023242"/>
    </source>
</evidence>
<dbReference type="Pfam" id="PF00022">
    <property type="entry name" value="Actin"/>
    <property type="match status" value="1"/>
</dbReference>
<reference evidence="9" key="1">
    <citation type="submission" date="2021-01" db="EMBL/GenBank/DDBJ databases">
        <authorList>
            <person name="Li R."/>
            <person name="Bekaert M."/>
        </authorList>
    </citation>
    <scope>NUCLEOTIDE SEQUENCE</scope>
    <source>
        <strain evidence="9">Farmed</strain>
    </source>
</reference>
<comment type="caution">
    <text evidence="9">The sequence shown here is derived from an EMBL/GenBank/DDBJ whole genome shotgun (WGS) entry which is preliminary data.</text>
</comment>
<dbReference type="Gene3D" id="2.30.36.70">
    <property type="entry name" value="Actin, Chain A, domain 2"/>
    <property type="match status" value="1"/>
</dbReference>
<dbReference type="AlphaFoldDB" id="A0A812AJ04"/>
<dbReference type="FunFam" id="2.30.36.70:FF:000003">
    <property type="entry name" value="Actin-related protein 6"/>
    <property type="match status" value="1"/>
</dbReference>
<comment type="subcellular location">
    <subcellularLocation>
        <location evidence="3">Cytoplasm</location>
        <location evidence="3">Cytoskeleton</location>
    </subcellularLocation>
    <subcellularLocation>
        <location evidence="2">Nucleus</location>
    </subcellularLocation>
</comment>
<evidence type="ECO:0000313" key="10">
    <source>
        <dbReference type="Proteomes" id="UP000597762"/>
    </source>
</evidence>
<dbReference type="SMART" id="SM00268">
    <property type="entry name" value="ACTIN"/>
    <property type="match status" value="1"/>
</dbReference>
<evidence type="ECO:0000256" key="5">
    <source>
        <dbReference type="ARBA" id="ARBA00022490"/>
    </source>
</evidence>
<keyword evidence="6" id="KW-0206">Cytoskeleton</keyword>
<proteinExistence type="inferred from homology"/>
<organism evidence="9 10">
    <name type="scientific">Acanthosepion pharaonis</name>
    <name type="common">Pharaoh cuttlefish</name>
    <name type="synonym">Sepia pharaonis</name>
    <dbReference type="NCBI Taxonomy" id="158019"/>
    <lineage>
        <taxon>Eukaryota</taxon>
        <taxon>Metazoa</taxon>
        <taxon>Spiralia</taxon>
        <taxon>Lophotrochozoa</taxon>
        <taxon>Mollusca</taxon>
        <taxon>Cephalopoda</taxon>
        <taxon>Coleoidea</taxon>
        <taxon>Decapodiformes</taxon>
        <taxon>Sepiida</taxon>
        <taxon>Sepiina</taxon>
        <taxon>Sepiidae</taxon>
        <taxon>Acanthosepion</taxon>
    </lineage>
</organism>
<accession>A0A812AJ04</accession>
<dbReference type="EMBL" id="CAHIKZ030000003">
    <property type="protein sequence ID" value="CAE1138764.1"/>
    <property type="molecule type" value="Genomic_DNA"/>
</dbReference>
<dbReference type="GO" id="GO:0005634">
    <property type="term" value="C:nucleus"/>
    <property type="evidence" value="ECO:0007669"/>
    <property type="project" value="UniProtKB-SubCell"/>
</dbReference>
<dbReference type="CDD" id="cd10210">
    <property type="entry name" value="ASKHA_NBD_Arp6"/>
    <property type="match status" value="1"/>
</dbReference>
<dbReference type="GO" id="GO:0005856">
    <property type="term" value="C:cytoskeleton"/>
    <property type="evidence" value="ECO:0007669"/>
    <property type="project" value="UniProtKB-SubCell"/>
</dbReference>
<protein>
    <recommendedName>
        <fullName evidence="8">Actin-related protein 6</fullName>
    </recommendedName>
</protein>
<evidence type="ECO:0000256" key="6">
    <source>
        <dbReference type="ARBA" id="ARBA00023212"/>
    </source>
</evidence>
<dbReference type="PANTHER" id="PTHR11937">
    <property type="entry name" value="ACTIN"/>
    <property type="match status" value="1"/>
</dbReference>
<name>A0A812AJ04_ACAPH</name>
<dbReference type="SUPFAM" id="SSF53067">
    <property type="entry name" value="Actin-like ATPase domain"/>
    <property type="match status" value="2"/>
</dbReference>
<sequence>MAVVVLDNGGSSAKIGYTTDKQPRIIPNCVSKAKNVRTRIFIGDQIDDCKDLSGLYYLLPFQKGYLVNWEIEKQVWDYLFGKDVLKVNFSETTLLITEPQFNFLSIQEAMEEIFFEDYQFKAIYRTNATQLSDYKLRKDQSNSSSSPLCSLIVDTGYSFTHLVPYLKGKKMKNAVKRINVGGKVMTNHLKEIISYRQLMVMDETYVINQLKEDVCYVAQDFNKDMKIARSKGKDNTIWRDYILPDYTTIHRGYMKPAEETDTKPSSNEQLIKVNNERFAVPEILFHPSNIGIEEMGLAETVAYILTLVPEEIHPHLLSNIILTGGNCFLPGFKDRFLKEVRCLVPTEYDLHVTVPSNPQTYSWQGGVALASDPKFSSMVVTKQQYDEYGHSICADKFEV</sequence>
<dbReference type="InterPro" id="IPR004000">
    <property type="entry name" value="Actin"/>
</dbReference>
<comment type="function">
    <text evidence="1">Actins are highly conserved proteins that are involved in various types of cell motility and are ubiquitously expressed in all eukaryotic cells.</text>
</comment>
<dbReference type="InterPro" id="IPR043129">
    <property type="entry name" value="ATPase_NBD"/>
</dbReference>
<keyword evidence="5" id="KW-0963">Cytoplasm</keyword>
<evidence type="ECO:0000256" key="1">
    <source>
        <dbReference type="ARBA" id="ARBA00003520"/>
    </source>
</evidence>
<dbReference type="Gene3D" id="3.90.640.10">
    <property type="entry name" value="Actin, Chain A, domain 4"/>
    <property type="match status" value="1"/>
</dbReference>
<evidence type="ECO:0000256" key="3">
    <source>
        <dbReference type="ARBA" id="ARBA00004245"/>
    </source>
</evidence>
<comment type="similarity">
    <text evidence="4">Belongs to the actin family. ARP6 subfamily.</text>
</comment>
<dbReference type="OrthoDB" id="6220758at2759"/>
<gene>
    <name evidence="9" type="ORF">SPHA_269</name>
</gene>
<evidence type="ECO:0000256" key="2">
    <source>
        <dbReference type="ARBA" id="ARBA00004123"/>
    </source>
</evidence>
<evidence type="ECO:0000256" key="4">
    <source>
        <dbReference type="ARBA" id="ARBA00005665"/>
    </source>
</evidence>
<keyword evidence="7" id="KW-0539">Nucleus</keyword>
<evidence type="ECO:0000313" key="9">
    <source>
        <dbReference type="EMBL" id="CAE1138764.1"/>
    </source>
</evidence>
<evidence type="ECO:0000256" key="8">
    <source>
        <dbReference type="ARBA" id="ARBA00074635"/>
    </source>
</evidence>
<dbReference type="Gene3D" id="3.30.420.40">
    <property type="match status" value="2"/>
</dbReference>
<keyword evidence="10" id="KW-1185">Reference proteome</keyword>
<dbReference type="Proteomes" id="UP000597762">
    <property type="component" value="Unassembled WGS sequence"/>
</dbReference>
<dbReference type="FunFam" id="3.90.640.10:FF:000014">
    <property type="entry name" value="Putative actin-related protein 6"/>
    <property type="match status" value="1"/>
</dbReference>